<sequence>MIATQKSLLKFIKNNKEENFQELTNIIENEKIIDNKYDFKSFLHLISKISNNHYIFLGFHEKIEQLLSNYRNQMQNYFTNDEIFNIFKSNKRILLYLFDEKIIK</sequence>
<accession>A0ABR2HCA2</accession>
<reference evidence="1 2" key="1">
    <citation type="submission" date="2024-04" db="EMBL/GenBank/DDBJ databases">
        <title>Tritrichomonas musculus Genome.</title>
        <authorList>
            <person name="Alves-Ferreira E."/>
            <person name="Grigg M."/>
            <person name="Lorenzi H."/>
            <person name="Galac M."/>
        </authorList>
    </citation>
    <scope>NUCLEOTIDE SEQUENCE [LARGE SCALE GENOMIC DNA]</scope>
    <source>
        <strain evidence="1 2">EAF2021</strain>
    </source>
</reference>
<dbReference type="Proteomes" id="UP001470230">
    <property type="component" value="Unassembled WGS sequence"/>
</dbReference>
<evidence type="ECO:0000313" key="1">
    <source>
        <dbReference type="EMBL" id="KAK8844336.1"/>
    </source>
</evidence>
<organism evidence="1 2">
    <name type="scientific">Tritrichomonas musculus</name>
    <dbReference type="NCBI Taxonomy" id="1915356"/>
    <lineage>
        <taxon>Eukaryota</taxon>
        <taxon>Metamonada</taxon>
        <taxon>Parabasalia</taxon>
        <taxon>Tritrichomonadida</taxon>
        <taxon>Tritrichomonadidae</taxon>
        <taxon>Tritrichomonas</taxon>
    </lineage>
</organism>
<protein>
    <submittedName>
        <fullName evidence="1">Uncharacterized protein</fullName>
    </submittedName>
</protein>
<dbReference type="EMBL" id="JAPFFF010000033">
    <property type="protein sequence ID" value="KAK8844336.1"/>
    <property type="molecule type" value="Genomic_DNA"/>
</dbReference>
<gene>
    <name evidence="1" type="ORF">M9Y10_024550</name>
</gene>
<name>A0ABR2HCA2_9EUKA</name>
<evidence type="ECO:0000313" key="2">
    <source>
        <dbReference type="Proteomes" id="UP001470230"/>
    </source>
</evidence>
<keyword evidence="2" id="KW-1185">Reference proteome</keyword>
<proteinExistence type="predicted"/>
<comment type="caution">
    <text evidence="1">The sequence shown here is derived from an EMBL/GenBank/DDBJ whole genome shotgun (WGS) entry which is preliminary data.</text>
</comment>